<protein>
    <recommendedName>
        <fullName evidence="5">HTH araC/xylS-type domain-containing protein</fullName>
    </recommendedName>
</protein>
<dbReference type="Gene3D" id="1.10.10.60">
    <property type="entry name" value="Homeodomain-like"/>
    <property type="match status" value="1"/>
</dbReference>
<sequence length="312" mass="34703">MTRTKTPIDCPLSGDAGTLVRFTLGRYDERFAVSQSRPTHAVELHMPSFDASSEREAGGMLVCIHHGEVMLFGHAGRWTLPSGHMVYIPPERSYRLAATGPVDITLVKFTCGEAAWHHVGCWAVAMPALAVEMISFARRWGPDRDPADALANDYFRTMGQLFAVWFDTKRKMWTPFGNAPDMERAIAFARDHIETASIADTAAAVGMSERTLRRRFRDELGINWREFIIEVRMSKALKLLSQKNSSVTQTAYAVGFNSIGAFTVAFTSYAGMTPSTFARRHTQSNASASWPQSAEQRANVDEEALSYSARSH</sequence>
<feature type="domain" description="HTH araC/xylS-type" evidence="5">
    <location>
        <begin position="183"/>
        <end position="280"/>
    </location>
</feature>
<name>A0ABQ6CQ24_9HYPH</name>
<keyword evidence="1" id="KW-0805">Transcription regulation</keyword>
<feature type="region of interest" description="Disordered" evidence="4">
    <location>
        <begin position="283"/>
        <end position="312"/>
    </location>
</feature>
<evidence type="ECO:0000313" key="6">
    <source>
        <dbReference type="EMBL" id="GLS22235.1"/>
    </source>
</evidence>
<dbReference type="InterPro" id="IPR018060">
    <property type="entry name" value="HTH_AraC"/>
</dbReference>
<evidence type="ECO:0000313" key="7">
    <source>
        <dbReference type="Proteomes" id="UP001156882"/>
    </source>
</evidence>
<dbReference type="EMBL" id="BSPC01000058">
    <property type="protein sequence ID" value="GLS22235.1"/>
    <property type="molecule type" value="Genomic_DNA"/>
</dbReference>
<gene>
    <name evidence="6" type="ORF">GCM10007874_52520</name>
</gene>
<dbReference type="PANTHER" id="PTHR11019">
    <property type="entry name" value="HTH-TYPE TRANSCRIPTIONAL REGULATOR NIMR"/>
    <property type="match status" value="1"/>
</dbReference>
<dbReference type="PROSITE" id="PS00041">
    <property type="entry name" value="HTH_ARAC_FAMILY_1"/>
    <property type="match status" value="1"/>
</dbReference>
<evidence type="ECO:0000256" key="2">
    <source>
        <dbReference type="ARBA" id="ARBA00023125"/>
    </source>
</evidence>
<evidence type="ECO:0000256" key="3">
    <source>
        <dbReference type="ARBA" id="ARBA00023163"/>
    </source>
</evidence>
<dbReference type="SMART" id="SM00342">
    <property type="entry name" value="HTH_ARAC"/>
    <property type="match status" value="1"/>
</dbReference>
<keyword evidence="2" id="KW-0238">DNA-binding</keyword>
<comment type="caution">
    <text evidence="6">The sequence shown here is derived from an EMBL/GenBank/DDBJ whole genome shotgun (WGS) entry which is preliminary data.</text>
</comment>
<keyword evidence="3" id="KW-0804">Transcription</keyword>
<dbReference type="InterPro" id="IPR018062">
    <property type="entry name" value="HTH_AraC-typ_CS"/>
</dbReference>
<dbReference type="PROSITE" id="PS01124">
    <property type="entry name" value="HTH_ARAC_FAMILY_2"/>
    <property type="match status" value="1"/>
</dbReference>
<organism evidence="6 7">
    <name type="scientific">Labrys miyagiensis</name>
    <dbReference type="NCBI Taxonomy" id="346912"/>
    <lineage>
        <taxon>Bacteria</taxon>
        <taxon>Pseudomonadati</taxon>
        <taxon>Pseudomonadota</taxon>
        <taxon>Alphaproteobacteria</taxon>
        <taxon>Hyphomicrobiales</taxon>
        <taxon>Xanthobacteraceae</taxon>
        <taxon>Labrys</taxon>
    </lineage>
</organism>
<evidence type="ECO:0000256" key="4">
    <source>
        <dbReference type="SAM" id="MobiDB-lite"/>
    </source>
</evidence>
<evidence type="ECO:0000256" key="1">
    <source>
        <dbReference type="ARBA" id="ARBA00023015"/>
    </source>
</evidence>
<reference evidence="7" key="1">
    <citation type="journal article" date="2019" name="Int. J. Syst. Evol. Microbiol.">
        <title>The Global Catalogue of Microorganisms (GCM) 10K type strain sequencing project: providing services to taxonomists for standard genome sequencing and annotation.</title>
        <authorList>
            <consortium name="The Broad Institute Genomics Platform"/>
            <consortium name="The Broad Institute Genome Sequencing Center for Infectious Disease"/>
            <person name="Wu L."/>
            <person name="Ma J."/>
        </authorList>
    </citation>
    <scope>NUCLEOTIDE SEQUENCE [LARGE SCALE GENOMIC DNA]</scope>
    <source>
        <strain evidence="7">NBRC 101365</strain>
    </source>
</reference>
<feature type="compositionally biased region" description="Polar residues" evidence="4">
    <location>
        <begin position="283"/>
        <end position="296"/>
    </location>
</feature>
<dbReference type="PANTHER" id="PTHR11019:SF159">
    <property type="entry name" value="TRANSCRIPTIONAL REGULATOR-RELATED"/>
    <property type="match status" value="1"/>
</dbReference>
<dbReference type="Proteomes" id="UP001156882">
    <property type="component" value="Unassembled WGS sequence"/>
</dbReference>
<dbReference type="InterPro" id="IPR009057">
    <property type="entry name" value="Homeodomain-like_sf"/>
</dbReference>
<dbReference type="SUPFAM" id="SSF46689">
    <property type="entry name" value="Homeodomain-like"/>
    <property type="match status" value="2"/>
</dbReference>
<accession>A0ABQ6CQ24</accession>
<dbReference type="Pfam" id="PF12833">
    <property type="entry name" value="HTH_18"/>
    <property type="match status" value="1"/>
</dbReference>
<dbReference type="RefSeq" id="WP_284315203.1">
    <property type="nucleotide sequence ID" value="NZ_BSPC01000058.1"/>
</dbReference>
<evidence type="ECO:0000259" key="5">
    <source>
        <dbReference type="PROSITE" id="PS01124"/>
    </source>
</evidence>
<proteinExistence type="predicted"/>
<keyword evidence="7" id="KW-1185">Reference proteome</keyword>